<dbReference type="Gene3D" id="2.30.110.10">
    <property type="entry name" value="Electron Transport, Fmn-binding Protein, Chain A"/>
    <property type="match status" value="1"/>
</dbReference>
<dbReference type="EMBL" id="SGIS01000025">
    <property type="protein sequence ID" value="RZF63515.1"/>
    <property type="molecule type" value="Genomic_DNA"/>
</dbReference>
<reference evidence="6 7" key="1">
    <citation type="submission" date="2019-02" db="EMBL/GenBank/DDBJ databases">
        <authorList>
            <person name="Li Y."/>
        </authorList>
    </citation>
    <scope>NUCLEOTIDE SEQUENCE [LARGE SCALE GENOMIC DNA]</scope>
    <source>
        <strain evidence="6 7">3-7</strain>
    </source>
</reference>
<dbReference type="PANTHER" id="PTHR33798">
    <property type="entry name" value="FLAVOPROTEIN OXYGENASE"/>
    <property type="match status" value="1"/>
</dbReference>
<gene>
    <name evidence="6" type="ORF">EWE75_15915</name>
</gene>
<comment type="caution">
    <text evidence="6">The sequence shown here is derived from an EMBL/GenBank/DDBJ whole genome shotgun (WGS) entry which is preliminary data.</text>
</comment>
<dbReference type="AlphaFoldDB" id="A0A4Q6XUD0"/>
<dbReference type="Proteomes" id="UP000292085">
    <property type="component" value="Unassembled WGS sequence"/>
</dbReference>
<sequence>MKFDMGVLDRASRYRILGSCITPRPIAWITSMSTDGHLNVAPFSFFNLLGDDPPVVAVGMVAHSEDRLKDTPANIRATGEFVIHLVDEGHAAAMNLTSADAPPSFNEAHLAQLELGESDRVSPPRIVTAPAAFECRVLHFIETGAHQIAILAEVVFAHVRDEYIAGERPIRIDVPAMNLIARLHGAGWYSRQTDTFELLRPKWSDVEPEADTK</sequence>
<keyword evidence="7" id="KW-1185">Reference proteome</keyword>
<dbReference type="InterPro" id="IPR002563">
    <property type="entry name" value="Flavin_Rdtase-like_dom"/>
</dbReference>
<evidence type="ECO:0000313" key="7">
    <source>
        <dbReference type="Proteomes" id="UP000292085"/>
    </source>
</evidence>
<name>A0A4Q6XUD0_9SPHN</name>
<dbReference type="GO" id="GO:0010181">
    <property type="term" value="F:FMN binding"/>
    <property type="evidence" value="ECO:0007669"/>
    <property type="project" value="InterPro"/>
</dbReference>
<keyword evidence="3" id="KW-0288">FMN</keyword>
<accession>A0A4Q6XUD0</accession>
<dbReference type="GO" id="GO:0016646">
    <property type="term" value="F:oxidoreductase activity, acting on the CH-NH group of donors, NAD or NADP as acceptor"/>
    <property type="evidence" value="ECO:0007669"/>
    <property type="project" value="UniProtKB-ARBA"/>
</dbReference>
<dbReference type="InterPro" id="IPR012349">
    <property type="entry name" value="Split_barrel_FMN-bd"/>
</dbReference>
<dbReference type="OrthoDB" id="9783347at2"/>
<dbReference type="RefSeq" id="WP_130159085.1">
    <property type="nucleotide sequence ID" value="NZ_SGIS01000025.1"/>
</dbReference>
<evidence type="ECO:0000259" key="5">
    <source>
        <dbReference type="SMART" id="SM00903"/>
    </source>
</evidence>
<evidence type="ECO:0000313" key="6">
    <source>
        <dbReference type="EMBL" id="RZF63515.1"/>
    </source>
</evidence>
<feature type="domain" description="Flavin reductase like" evidence="5">
    <location>
        <begin position="19"/>
        <end position="172"/>
    </location>
</feature>
<comment type="cofactor">
    <cofactor evidence="1">
        <name>FMN</name>
        <dbReference type="ChEBI" id="CHEBI:58210"/>
    </cofactor>
</comment>
<comment type="similarity">
    <text evidence="4">Belongs to the flavoredoxin family.</text>
</comment>
<dbReference type="Pfam" id="PF01613">
    <property type="entry name" value="Flavin_Reduct"/>
    <property type="match status" value="1"/>
</dbReference>
<evidence type="ECO:0000256" key="1">
    <source>
        <dbReference type="ARBA" id="ARBA00001917"/>
    </source>
</evidence>
<dbReference type="SMART" id="SM00903">
    <property type="entry name" value="Flavin_Reduct"/>
    <property type="match status" value="1"/>
</dbReference>
<dbReference type="PANTHER" id="PTHR33798:SF5">
    <property type="entry name" value="FLAVIN REDUCTASE LIKE DOMAIN-CONTAINING PROTEIN"/>
    <property type="match status" value="1"/>
</dbReference>
<evidence type="ECO:0000256" key="2">
    <source>
        <dbReference type="ARBA" id="ARBA00022630"/>
    </source>
</evidence>
<organism evidence="6 7">
    <name type="scientific">Sphingomonas populi</name>
    <dbReference type="NCBI Taxonomy" id="2484750"/>
    <lineage>
        <taxon>Bacteria</taxon>
        <taxon>Pseudomonadati</taxon>
        <taxon>Pseudomonadota</taxon>
        <taxon>Alphaproteobacteria</taxon>
        <taxon>Sphingomonadales</taxon>
        <taxon>Sphingomonadaceae</taxon>
        <taxon>Sphingomonas</taxon>
    </lineage>
</organism>
<protein>
    <submittedName>
        <fullName evidence="6">Flavin reductase family protein</fullName>
    </submittedName>
</protein>
<proteinExistence type="inferred from homology"/>
<evidence type="ECO:0000256" key="4">
    <source>
        <dbReference type="ARBA" id="ARBA00038054"/>
    </source>
</evidence>
<keyword evidence="2" id="KW-0285">Flavoprotein</keyword>
<dbReference type="SUPFAM" id="SSF50475">
    <property type="entry name" value="FMN-binding split barrel"/>
    <property type="match status" value="1"/>
</dbReference>
<evidence type="ECO:0000256" key="3">
    <source>
        <dbReference type="ARBA" id="ARBA00022643"/>
    </source>
</evidence>